<evidence type="ECO:0000259" key="5">
    <source>
        <dbReference type="PROSITE" id="PS50042"/>
    </source>
</evidence>
<keyword evidence="3" id="KW-0442">Lipid degradation</keyword>
<keyword evidence="2" id="KW-0378">Hydrolase</keyword>
<dbReference type="CDD" id="cd07205">
    <property type="entry name" value="Pat_PNPLA6_PNPLA7_NTE1_like"/>
    <property type="match status" value="1"/>
</dbReference>
<accession>A0A3B0SL78</accession>
<feature type="domain" description="Cyclic nucleotide-binding" evidence="5">
    <location>
        <begin position="13"/>
        <end position="132"/>
    </location>
</feature>
<keyword evidence="7" id="KW-0645">Protease</keyword>
<proteinExistence type="inferred from homology"/>
<dbReference type="PANTHER" id="PTHR14226">
    <property type="entry name" value="NEUROPATHY TARGET ESTERASE/SWISS CHEESE D.MELANOGASTER"/>
    <property type="match status" value="1"/>
</dbReference>
<dbReference type="InterPro" id="IPR014710">
    <property type="entry name" value="RmlC-like_jellyroll"/>
</dbReference>
<dbReference type="SMART" id="SM00100">
    <property type="entry name" value="cNMP"/>
    <property type="match status" value="1"/>
</dbReference>
<dbReference type="CDD" id="cd00038">
    <property type="entry name" value="CAP_ED"/>
    <property type="match status" value="1"/>
</dbReference>
<dbReference type="PROSITE" id="PS50042">
    <property type="entry name" value="CNMP_BINDING_3"/>
    <property type="match status" value="1"/>
</dbReference>
<protein>
    <submittedName>
        <fullName evidence="7">Serine protease</fullName>
    </submittedName>
</protein>
<comment type="similarity">
    <text evidence="1">Belongs to the NTE family.</text>
</comment>
<dbReference type="GO" id="GO:0004622">
    <property type="term" value="F:phosphatidylcholine lysophospholipase activity"/>
    <property type="evidence" value="ECO:0007669"/>
    <property type="project" value="UniProtKB-ARBA"/>
</dbReference>
<reference evidence="7" key="1">
    <citation type="submission" date="2018-06" db="EMBL/GenBank/DDBJ databases">
        <authorList>
            <person name="Zhirakovskaya E."/>
        </authorList>
    </citation>
    <scope>NUCLEOTIDE SEQUENCE</scope>
</reference>
<evidence type="ECO:0000256" key="1">
    <source>
        <dbReference type="ARBA" id="ARBA00006636"/>
    </source>
</evidence>
<keyword evidence="4" id="KW-0443">Lipid metabolism</keyword>
<evidence type="ECO:0000313" key="7">
    <source>
        <dbReference type="EMBL" id="VAW07011.1"/>
    </source>
</evidence>
<dbReference type="SUPFAM" id="SSF52151">
    <property type="entry name" value="FabD/lysophospholipase-like"/>
    <property type="match status" value="1"/>
</dbReference>
<evidence type="ECO:0000256" key="4">
    <source>
        <dbReference type="ARBA" id="ARBA00023098"/>
    </source>
</evidence>
<dbReference type="InterPro" id="IPR050301">
    <property type="entry name" value="NTE"/>
</dbReference>
<dbReference type="AlphaFoldDB" id="A0A3B0SL78"/>
<gene>
    <name evidence="7" type="ORF">MNBD_ALPHA05-1023</name>
</gene>
<dbReference type="SUPFAM" id="SSF51206">
    <property type="entry name" value="cAMP-binding domain-like"/>
    <property type="match status" value="1"/>
</dbReference>
<dbReference type="InterPro" id="IPR018490">
    <property type="entry name" value="cNMP-bd_dom_sf"/>
</dbReference>
<dbReference type="InterPro" id="IPR016035">
    <property type="entry name" value="Acyl_Trfase/lysoPLipase"/>
</dbReference>
<evidence type="ECO:0000259" key="6">
    <source>
        <dbReference type="PROSITE" id="PS51635"/>
    </source>
</evidence>
<dbReference type="Gene3D" id="3.40.1090.10">
    <property type="entry name" value="Cytosolic phospholipase A2 catalytic domain"/>
    <property type="match status" value="1"/>
</dbReference>
<evidence type="ECO:0000256" key="3">
    <source>
        <dbReference type="ARBA" id="ARBA00022963"/>
    </source>
</evidence>
<feature type="domain" description="PNPLA" evidence="6">
    <location>
        <begin position="303"/>
        <end position="463"/>
    </location>
</feature>
<dbReference type="GO" id="GO:0006508">
    <property type="term" value="P:proteolysis"/>
    <property type="evidence" value="ECO:0007669"/>
    <property type="project" value="UniProtKB-KW"/>
</dbReference>
<dbReference type="InterPro" id="IPR002641">
    <property type="entry name" value="PNPLA_dom"/>
</dbReference>
<dbReference type="GO" id="GO:0008233">
    <property type="term" value="F:peptidase activity"/>
    <property type="evidence" value="ECO:0007669"/>
    <property type="project" value="UniProtKB-KW"/>
</dbReference>
<dbReference type="Pfam" id="PF01734">
    <property type="entry name" value="Patatin"/>
    <property type="match status" value="1"/>
</dbReference>
<name>A0A3B0SL78_9ZZZZ</name>
<dbReference type="InterPro" id="IPR000595">
    <property type="entry name" value="cNMP-bd_dom"/>
</dbReference>
<organism evidence="7">
    <name type="scientific">hydrothermal vent metagenome</name>
    <dbReference type="NCBI Taxonomy" id="652676"/>
    <lineage>
        <taxon>unclassified sequences</taxon>
        <taxon>metagenomes</taxon>
        <taxon>ecological metagenomes</taxon>
    </lineage>
</organism>
<dbReference type="Pfam" id="PF00027">
    <property type="entry name" value="cNMP_binding"/>
    <property type="match status" value="1"/>
</dbReference>
<sequence>MDAVKHRLLELSFFDQLDRETLDAIAARGVWSSLAGGWELFREGARSDAIYFNLSGRMIVVRQGPEGEEVVGYVRAGEPVGEMSLLSGETHTATVYALRDTEVLMLSRDDVEDLLHDHGDFASALARTVLDRARHPTASFQQSAPRIFALIASSRSINIDARAKDLATRITRYGVKADWMPVGDDAPDSRAFDQREEGNEVVLLAARVDGSAWYRFVLRHADRFLVFARRDARPPRPFPMATQTGERARKFRLVDLVMLHEGVPAGPVADWIDAIGAARVLNCRGNQCTERIARIIAGRSIGLVLSGGGARAYAHIGAVSALREAGVPIDFVCGASMGGMVAACVAMGWSDEEIERRIREAFVVSNPLGDHVMPVVALTKGKRVEKRLAEHFGETLIEELRVPFFCVSSDIAEGRARIHRRGVLRKALRASIALPGILPPVVDGDMLLVDGAVMNNFPTDIMAGMHRGLMIGIDVARQGTIDIDAFRDPPGFFAWIAEHGVRSAPPIVSLLMRTATARHESTLKVHPADIMIVPSVQGVALRDWERYDEAVSIGYDVAKAAIQENWETLGPIVEAARG</sequence>
<dbReference type="Gene3D" id="2.60.120.10">
    <property type="entry name" value="Jelly Rolls"/>
    <property type="match status" value="1"/>
</dbReference>
<dbReference type="PROSITE" id="PS51635">
    <property type="entry name" value="PNPLA"/>
    <property type="match status" value="1"/>
</dbReference>
<dbReference type="EMBL" id="UOEH01000554">
    <property type="protein sequence ID" value="VAW07011.1"/>
    <property type="molecule type" value="Genomic_DNA"/>
</dbReference>
<evidence type="ECO:0000256" key="2">
    <source>
        <dbReference type="ARBA" id="ARBA00022801"/>
    </source>
</evidence>
<dbReference type="GO" id="GO:0016042">
    <property type="term" value="P:lipid catabolic process"/>
    <property type="evidence" value="ECO:0007669"/>
    <property type="project" value="UniProtKB-KW"/>
</dbReference>
<dbReference type="PANTHER" id="PTHR14226:SF29">
    <property type="entry name" value="NEUROPATHY TARGET ESTERASE SWS"/>
    <property type="match status" value="1"/>
</dbReference>